<dbReference type="EMBL" id="JAUUTY010000007">
    <property type="protein sequence ID" value="KAK1608213.1"/>
    <property type="molecule type" value="Genomic_DNA"/>
</dbReference>
<sequence>MASSSSPPFAALGHFFSGLRQFFDSIVRRCSQDYISETPGSSHQSESPTVSSGGETPVIQDSDGLTTDMAQMENDTGSSAQHTGNQGQAGSSSQGAGIDLDSYTRGSWMGSDVTQAEIDWLYRSRRIPEEVWCRIPGEELKPVPRPGEYMVSAAHFERGLGLPASDFFRRFLDFYELHPHHLPGNAVFYLSSFAAFMEGYTGITPSVNNFSFFYYLRKNSLQDKKLSYPKPFVRESQRVAQYVDKSQEETNLCAKDIVRTFLSRRVLPLQRRGHKICQMSSLRDPTRITTHTLSASDLVLKAKQIFQNPLSPSGKYGMIPYSRSNPPPSELLKNFRRIEREVPAGYAPNRRFRDDSEPDPYTKKHKMGPTYVKRLGNFSTPPAHPSGSDDEVVILEVVEHAAPLQAEVGQEFLDNLVSRGRKNKAPAPEAGPSEVPPAKRSKKGGSGKPYSTKRYRSAMPVASGPALSLTRSAPGIPPEASEDATRTSTPPQPSPTEDTGASNIGAGKETAERAELPVPLLQKRRKKTTASPTKTVPETSAPAGPSPAKKTPDAPASTKVARPAPPVAPTGKAASAEPAHPEGSTLTAQQLAAVVTAATAPPSGSQSLVLHAGHAAVAASEKASAQLGRITELNRGELNLGPLLAYAEKWNLADLSPATAAWARTSSRWLTLPGTLDVRKQLFEELQWEHRRLSEAHSKCQAALQDASSEDISAQLSALKAEQERLALEHHKALDAQEKISAELKDKLVQAELRHAQELKDAQAAAEAKLDESLKDFTDASAQLRKELDEETRLRKEAQARNSTLTTDQAEYDRLVIQADTLALRLFPESQPHAFKRVAERRAEQSLSNPDAPWDAYDLVVVGSSPTVGANYPHGRKTLAGACWWRTHARRRPCVREGLFLHTPVGVPVLGTAPLPRELAADLAGDSLACEGHLLLLPPQARRGGSPETASPALAEEHLLLLAGTPQMLAGERPPPSSRGTSSCARRRCSSVKASTR</sequence>
<evidence type="ECO:0000313" key="5">
    <source>
        <dbReference type="Proteomes" id="UP001231189"/>
    </source>
</evidence>
<feature type="compositionally biased region" description="Polar residues" evidence="2">
    <location>
        <begin position="63"/>
        <end position="85"/>
    </location>
</feature>
<feature type="domain" description="Transposase (putative) gypsy type" evidence="3">
    <location>
        <begin position="151"/>
        <end position="217"/>
    </location>
</feature>
<feature type="compositionally biased region" description="Basic residues" evidence="2">
    <location>
        <begin position="439"/>
        <end position="456"/>
    </location>
</feature>
<keyword evidence="1" id="KW-0175">Coiled coil</keyword>
<evidence type="ECO:0000313" key="4">
    <source>
        <dbReference type="EMBL" id="KAK1608213.1"/>
    </source>
</evidence>
<reference evidence="4" key="1">
    <citation type="submission" date="2023-07" db="EMBL/GenBank/DDBJ databases">
        <title>A chromosome-level genome assembly of Lolium multiflorum.</title>
        <authorList>
            <person name="Chen Y."/>
            <person name="Copetti D."/>
            <person name="Kolliker R."/>
            <person name="Studer B."/>
        </authorList>
    </citation>
    <scope>NUCLEOTIDE SEQUENCE</scope>
    <source>
        <strain evidence="4">02402/16</strain>
        <tissue evidence="4">Leaf</tissue>
    </source>
</reference>
<feature type="compositionally biased region" description="Low complexity" evidence="2">
    <location>
        <begin position="86"/>
        <end position="96"/>
    </location>
</feature>
<dbReference type="PANTHER" id="PTHR33026:SF7">
    <property type="entry name" value="OS03G0100275 PROTEIN"/>
    <property type="match status" value="1"/>
</dbReference>
<feature type="region of interest" description="Disordered" evidence="2">
    <location>
        <begin position="36"/>
        <end position="96"/>
    </location>
</feature>
<feature type="compositionally biased region" description="Basic residues" evidence="2">
    <location>
        <begin position="985"/>
        <end position="997"/>
    </location>
</feature>
<dbReference type="PANTHER" id="PTHR33026">
    <property type="entry name" value="OS06G0360600 PROTEIN"/>
    <property type="match status" value="1"/>
</dbReference>
<dbReference type="Pfam" id="PF04195">
    <property type="entry name" value="Transposase_28"/>
    <property type="match status" value="1"/>
</dbReference>
<evidence type="ECO:0000259" key="3">
    <source>
        <dbReference type="Pfam" id="PF04195"/>
    </source>
</evidence>
<dbReference type="InterPro" id="IPR007321">
    <property type="entry name" value="Transposase_28"/>
</dbReference>
<dbReference type="Proteomes" id="UP001231189">
    <property type="component" value="Unassembled WGS sequence"/>
</dbReference>
<gene>
    <name evidence="4" type="ORF">QYE76_031886</name>
</gene>
<comment type="caution">
    <text evidence="4">The sequence shown here is derived from an EMBL/GenBank/DDBJ whole genome shotgun (WGS) entry which is preliminary data.</text>
</comment>
<name>A0AAD8QSI9_LOLMU</name>
<feature type="region of interest" description="Disordered" evidence="2">
    <location>
        <begin position="346"/>
        <end position="388"/>
    </location>
</feature>
<feature type="coiled-coil region" evidence="1">
    <location>
        <begin position="734"/>
        <end position="801"/>
    </location>
</feature>
<organism evidence="4 5">
    <name type="scientific">Lolium multiflorum</name>
    <name type="common">Italian ryegrass</name>
    <name type="synonym">Lolium perenne subsp. multiflorum</name>
    <dbReference type="NCBI Taxonomy" id="4521"/>
    <lineage>
        <taxon>Eukaryota</taxon>
        <taxon>Viridiplantae</taxon>
        <taxon>Streptophyta</taxon>
        <taxon>Embryophyta</taxon>
        <taxon>Tracheophyta</taxon>
        <taxon>Spermatophyta</taxon>
        <taxon>Magnoliopsida</taxon>
        <taxon>Liliopsida</taxon>
        <taxon>Poales</taxon>
        <taxon>Poaceae</taxon>
        <taxon>BOP clade</taxon>
        <taxon>Pooideae</taxon>
        <taxon>Poodae</taxon>
        <taxon>Poeae</taxon>
        <taxon>Poeae Chloroplast Group 2 (Poeae type)</taxon>
        <taxon>Loliodinae</taxon>
        <taxon>Loliinae</taxon>
        <taxon>Lolium</taxon>
    </lineage>
</organism>
<protein>
    <recommendedName>
        <fullName evidence="3">Transposase (putative) gypsy type domain-containing protein</fullName>
    </recommendedName>
</protein>
<dbReference type="AlphaFoldDB" id="A0AAD8QSI9"/>
<evidence type="ECO:0000256" key="1">
    <source>
        <dbReference type="SAM" id="Coils"/>
    </source>
</evidence>
<feature type="region of interest" description="Disordered" evidence="2">
    <location>
        <begin position="421"/>
        <end position="585"/>
    </location>
</feature>
<feature type="compositionally biased region" description="Polar residues" evidence="2">
    <location>
        <begin position="529"/>
        <end position="538"/>
    </location>
</feature>
<keyword evidence="5" id="KW-1185">Reference proteome</keyword>
<feature type="region of interest" description="Disordered" evidence="2">
    <location>
        <begin position="964"/>
        <end position="997"/>
    </location>
</feature>
<proteinExistence type="predicted"/>
<accession>A0AAD8QSI9</accession>
<evidence type="ECO:0000256" key="2">
    <source>
        <dbReference type="SAM" id="MobiDB-lite"/>
    </source>
</evidence>
<feature type="compositionally biased region" description="Polar residues" evidence="2">
    <location>
        <begin position="36"/>
        <end position="54"/>
    </location>
</feature>